<evidence type="ECO:0000313" key="1">
    <source>
        <dbReference type="EMBL" id="PIR94882.1"/>
    </source>
</evidence>
<dbReference type="AlphaFoldDB" id="A0A2H0V750"/>
<name>A0A2H0V750_9BACT</name>
<comment type="caution">
    <text evidence="1">The sequence shown here is derived from an EMBL/GenBank/DDBJ whole genome shotgun (WGS) entry which is preliminary data.</text>
</comment>
<sequence length="70" mass="7468">MKISAYKLDEMASIIQAVVNANMEGKAIVEKDAKKAEKKDVVKDVVEDACLTSAGVQSGKTPSKPGEPLY</sequence>
<reference evidence="2" key="1">
    <citation type="submission" date="2017-09" db="EMBL/GenBank/DDBJ databases">
        <title>Depth-based differentiation of microbial function through sediment-hosted aquifers and enrichment of novel symbionts in the deep terrestrial subsurface.</title>
        <authorList>
            <person name="Probst A.J."/>
            <person name="Ladd B."/>
            <person name="Jarett J.K."/>
            <person name="Geller-Mcgrath D.E."/>
            <person name="Sieber C.M.K."/>
            <person name="Emerson J.B."/>
            <person name="Anantharaman K."/>
            <person name="Thomas B.C."/>
            <person name="Malmstrom R."/>
            <person name="Stieglmeier M."/>
            <person name="Klingl A."/>
            <person name="Woyke T."/>
            <person name="Ryan C.M."/>
            <person name="Banfield J.F."/>
        </authorList>
    </citation>
    <scope>NUCLEOTIDE SEQUENCE [LARGE SCALE GENOMIC DNA]</scope>
</reference>
<gene>
    <name evidence="1" type="ORF">COT95_01710</name>
</gene>
<evidence type="ECO:0000313" key="2">
    <source>
        <dbReference type="Proteomes" id="UP000228614"/>
    </source>
</evidence>
<organism evidence="1 2">
    <name type="scientific">Candidatus Falkowbacteria bacterium CG10_big_fil_rev_8_21_14_0_10_37_6</name>
    <dbReference type="NCBI Taxonomy" id="1974563"/>
    <lineage>
        <taxon>Bacteria</taxon>
        <taxon>Candidatus Falkowiibacteriota</taxon>
    </lineage>
</organism>
<proteinExistence type="predicted"/>
<protein>
    <submittedName>
        <fullName evidence="1">Uncharacterized protein</fullName>
    </submittedName>
</protein>
<dbReference type="Proteomes" id="UP000228614">
    <property type="component" value="Unassembled WGS sequence"/>
</dbReference>
<accession>A0A2H0V750</accession>
<dbReference type="EMBL" id="PFAN01000086">
    <property type="protein sequence ID" value="PIR94882.1"/>
    <property type="molecule type" value="Genomic_DNA"/>
</dbReference>